<dbReference type="STRING" id="937334.SAMN05444406_1366"/>
<keyword evidence="6" id="KW-1185">Reference proteome</keyword>
<dbReference type="Gene3D" id="2.60.120.10">
    <property type="entry name" value="Jelly Rolls"/>
    <property type="match status" value="1"/>
</dbReference>
<dbReference type="InterPro" id="IPR009057">
    <property type="entry name" value="Homeodomain-like_sf"/>
</dbReference>
<dbReference type="InterPro" id="IPR014710">
    <property type="entry name" value="RmlC-like_jellyroll"/>
</dbReference>
<dbReference type="SUPFAM" id="SSF46689">
    <property type="entry name" value="Homeodomain-like"/>
    <property type="match status" value="2"/>
</dbReference>
<dbReference type="PANTHER" id="PTHR43280:SF11">
    <property type="entry name" value="RCS-SPECIFIC HTH-TYPE TRANSCRIPTIONAL ACTIVATOR RCLR"/>
    <property type="match status" value="1"/>
</dbReference>
<dbReference type="GO" id="GO:0043565">
    <property type="term" value="F:sequence-specific DNA binding"/>
    <property type="evidence" value="ECO:0007669"/>
    <property type="project" value="InterPro"/>
</dbReference>
<dbReference type="PROSITE" id="PS01124">
    <property type="entry name" value="HTH_ARAC_FAMILY_2"/>
    <property type="match status" value="1"/>
</dbReference>
<dbReference type="SMART" id="SM00342">
    <property type="entry name" value="HTH_ARAC"/>
    <property type="match status" value="1"/>
</dbReference>
<dbReference type="AlphaFoldDB" id="A0A1I5Y3Z6"/>
<dbReference type="InterPro" id="IPR020449">
    <property type="entry name" value="Tscrpt_reg_AraC-type_HTH"/>
</dbReference>
<dbReference type="Pfam" id="PF12833">
    <property type="entry name" value="HTH_18"/>
    <property type="match status" value="1"/>
</dbReference>
<evidence type="ECO:0000259" key="4">
    <source>
        <dbReference type="PROSITE" id="PS01124"/>
    </source>
</evidence>
<proteinExistence type="predicted"/>
<evidence type="ECO:0000256" key="1">
    <source>
        <dbReference type="ARBA" id="ARBA00023015"/>
    </source>
</evidence>
<keyword evidence="3" id="KW-0804">Transcription</keyword>
<dbReference type="InterPro" id="IPR037923">
    <property type="entry name" value="HTH-like"/>
</dbReference>
<evidence type="ECO:0000313" key="6">
    <source>
        <dbReference type="Proteomes" id="UP000198577"/>
    </source>
</evidence>
<feature type="domain" description="HTH araC/xylS-type" evidence="4">
    <location>
        <begin position="183"/>
        <end position="281"/>
    </location>
</feature>
<dbReference type="InterPro" id="IPR018062">
    <property type="entry name" value="HTH_AraC-typ_CS"/>
</dbReference>
<evidence type="ECO:0000256" key="3">
    <source>
        <dbReference type="ARBA" id="ARBA00023163"/>
    </source>
</evidence>
<sequence>MRSPELFTEDLVPCIMGYYYRSFNNQYTMTPHRHKQVEIMYVEQGECSVEVEEQRLFMRKGEFVFINGDVPHRLLVEAGHPCKILNIEFVFVPNRGEFFSFGAFCRKISDPPICFFEDAPYYILKDTEEIYWLLKRMIAELDGNRGTAQISTNLLFWQLMLQITRIIEEQRLGSSDPQMAYVRSAIHFIHKSYHRDIKVEDIAKRVGLNRSYFHRIFKEYMGVTPVEYLTRVRINRAKDLLIKTNLSMNEVAQNIGISSQQYFTYLFKKETGMSPARFRKLFEVDYFQRKKVKADEAGCE</sequence>
<dbReference type="InterPro" id="IPR018060">
    <property type="entry name" value="HTH_AraC"/>
</dbReference>
<dbReference type="Pfam" id="PF02311">
    <property type="entry name" value="AraC_binding"/>
    <property type="match status" value="1"/>
</dbReference>
<keyword evidence="2 5" id="KW-0238">DNA-binding</keyword>
<dbReference type="PANTHER" id="PTHR43280">
    <property type="entry name" value="ARAC-FAMILY TRANSCRIPTIONAL REGULATOR"/>
    <property type="match status" value="1"/>
</dbReference>
<name>A0A1I5Y3Z6_9FIRM</name>
<organism evidence="5 6">
    <name type="scientific">Caldicoprobacter faecalis</name>
    <dbReference type="NCBI Taxonomy" id="937334"/>
    <lineage>
        <taxon>Bacteria</taxon>
        <taxon>Bacillati</taxon>
        <taxon>Bacillota</taxon>
        <taxon>Clostridia</taxon>
        <taxon>Caldicoprobacterales</taxon>
        <taxon>Caldicoprobacteraceae</taxon>
        <taxon>Caldicoprobacter</taxon>
    </lineage>
</organism>
<dbReference type="EMBL" id="FOXR01000036">
    <property type="protein sequence ID" value="SFQ38906.1"/>
    <property type="molecule type" value="Genomic_DNA"/>
</dbReference>
<evidence type="ECO:0000313" key="5">
    <source>
        <dbReference type="EMBL" id="SFQ38906.1"/>
    </source>
</evidence>
<protein>
    <submittedName>
        <fullName evidence="5">AraC-type DNA-binding protein</fullName>
    </submittedName>
</protein>
<evidence type="ECO:0000256" key="2">
    <source>
        <dbReference type="ARBA" id="ARBA00023125"/>
    </source>
</evidence>
<dbReference type="SUPFAM" id="SSF51215">
    <property type="entry name" value="Regulatory protein AraC"/>
    <property type="match status" value="1"/>
</dbReference>
<reference evidence="5 6" key="1">
    <citation type="submission" date="2016-10" db="EMBL/GenBank/DDBJ databases">
        <authorList>
            <person name="de Groot N.N."/>
        </authorList>
    </citation>
    <scope>NUCLEOTIDE SEQUENCE [LARGE SCALE GENOMIC DNA]</scope>
    <source>
        <strain evidence="5 6">DSM 20678</strain>
    </source>
</reference>
<dbReference type="Proteomes" id="UP000198577">
    <property type="component" value="Unassembled WGS sequence"/>
</dbReference>
<accession>A0A1I5Y3Z6</accession>
<gene>
    <name evidence="5" type="ORF">SAMN05444406_1366</name>
</gene>
<dbReference type="PROSITE" id="PS00041">
    <property type="entry name" value="HTH_ARAC_FAMILY_1"/>
    <property type="match status" value="1"/>
</dbReference>
<dbReference type="Gene3D" id="1.10.10.60">
    <property type="entry name" value="Homeodomain-like"/>
    <property type="match status" value="2"/>
</dbReference>
<dbReference type="InterPro" id="IPR003313">
    <property type="entry name" value="AraC-bd"/>
</dbReference>
<dbReference type="GO" id="GO:0003700">
    <property type="term" value="F:DNA-binding transcription factor activity"/>
    <property type="evidence" value="ECO:0007669"/>
    <property type="project" value="InterPro"/>
</dbReference>
<keyword evidence="1" id="KW-0805">Transcription regulation</keyword>
<dbReference type="PRINTS" id="PR00032">
    <property type="entry name" value="HTHARAC"/>
</dbReference>